<evidence type="ECO:0000313" key="2">
    <source>
        <dbReference type="EMBL" id="KTD23868.1"/>
    </source>
</evidence>
<dbReference type="OrthoDB" id="5638109at2"/>
<dbReference type="EMBL" id="LNYI01000011">
    <property type="protein sequence ID" value="KTD23868.1"/>
    <property type="molecule type" value="Genomic_DNA"/>
</dbReference>
<proteinExistence type="predicted"/>
<evidence type="ECO:0008006" key="4">
    <source>
        <dbReference type="Google" id="ProtNLM"/>
    </source>
</evidence>
<dbReference type="eggNOG" id="ENOG5031F49">
    <property type="taxonomic scope" value="Bacteria"/>
</dbReference>
<dbReference type="PATRIC" id="fig|45067.4.peg.676"/>
<keyword evidence="3" id="KW-1185">Reference proteome</keyword>
<sequence>MSTKKEDAKKDVKEDLEKQQKEKEEALQQFVLLQENRKRNAQEEEAYQKLLAQYGDEIIKNPDLLKTVKKEEKEVSYVVQTIHIDLMQREYEKQFESEGRKVEKTEEGIVFKFKSKEEAVSFFQDQAKKGRAFEVYNANKDVDHCMYSDGKGNFVQGTKAQIAEYKADPEKFKEKFDIGEDGALKEKEPKQEFTTAKV</sequence>
<reference evidence="2 3" key="1">
    <citation type="submission" date="2015-11" db="EMBL/GenBank/DDBJ databases">
        <title>Genomic analysis of 38 Legionella species identifies large and diverse effector repertoires.</title>
        <authorList>
            <person name="Burstein D."/>
            <person name="Amaro F."/>
            <person name="Zusman T."/>
            <person name="Lifshitz Z."/>
            <person name="Cohen O."/>
            <person name="Gilbert J.A."/>
            <person name="Pupko T."/>
            <person name="Shuman H.A."/>
            <person name="Segal G."/>
        </authorList>
    </citation>
    <scope>NUCLEOTIDE SEQUENCE [LARGE SCALE GENOMIC DNA]</scope>
    <source>
        <strain evidence="2 3">ATCC 49751</strain>
    </source>
</reference>
<feature type="compositionally biased region" description="Basic and acidic residues" evidence="1">
    <location>
        <begin position="178"/>
        <end position="191"/>
    </location>
</feature>
<gene>
    <name evidence="2" type="ORF">Llan_0649</name>
</gene>
<organism evidence="2 3">
    <name type="scientific">Legionella lansingensis</name>
    <dbReference type="NCBI Taxonomy" id="45067"/>
    <lineage>
        <taxon>Bacteria</taxon>
        <taxon>Pseudomonadati</taxon>
        <taxon>Pseudomonadota</taxon>
        <taxon>Gammaproteobacteria</taxon>
        <taxon>Legionellales</taxon>
        <taxon>Legionellaceae</taxon>
        <taxon>Legionella</taxon>
    </lineage>
</organism>
<evidence type="ECO:0000256" key="1">
    <source>
        <dbReference type="SAM" id="MobiDB-lite"/>
    </source>
</evidence>
<accession>A0A0W0VUQ9</accession>
<dbReference type="Proteomes" id="UP000054869">
    <property type="component" value="Unassembled WGS sequence"/>
</dbReference>
<dbReference type="RefSeq" id="WP_028372137.1">
    <property type="nucleotide sequence ID" value="NZ_CAAAJD010000001.1"/>
</dbReference>
<feature type="region of interest" description="Disordered" evidence="1">
    <location>
        <begin position="1"/>
        <end position="20"/>
    </location>
</feature>
<comment type="caution">
    <text evidence="2">The sequence shown here is derived from an EMBL/GenBank/DDBJ whole genome shotgun (WGS) entry which is preliminary data.</text>
</comment>
<evidence type="ECO:0000313" key="3">
    <source>
        <dbReference type="Proteomes" id="UP000054869"/>
    </source>
</evidence>
<protein>
    <recommendedName>
        <fullName evidence="4">Substrate of the Dot/Icm secretion system</fullName>
    </recommendedName>
</protein>
<name>A0A0W0VUQ9_9GAMM</name>
<feature type="region of interest" description="Disordered" evidence="1">
    <location>
        <begin position="178"/>
        <end position="198"/>
    </location>
</feature>
<dbReference type="AlphaFoldDB" id="A0A0W0VUQ9"/>